<dbReference type="Proteomes" id="UP000799771">
    <property type="component" value="Unassembled WGS sequence"/>
</dbReference>
<dbReference type="Pfam" id="PF20684">
    <property type="entry name" value="Fung_rhodopsin"/>
    <property type="match status" value="1"/>
</dbReference>
<dbReference type="InterPro" id="IPR049326">
    <property type="entry name" value="Rhodopsin_dom_fungi"/>
</dbReference>
<feature type="transmembrane region" description="Helical" evidence="7">
    <location>
        <begin position="71"/>
        <end position="97"/>
    </location>
</feature>
<evidence type="ECO:0000313" key="10">
    <source>
        <dbReference type="Proteomes" id="UP000799771"/>
    </source>
</evidence>
<keyword evidence="4 7" id="KW-0472">Membrane</keyword>
<sequence>MAMPPMNLNLTPAHEPPEGITSNFIDPPSLLPAAIAVAVIIQVLTIPFILARAYVNIFIAKRLRIEDCLSYLAYCGLIVYTVLCTHASVIGGAHHMWDISIAQFIRVLYIFNIVFINMSITTCLAKTVIFLQLKKIFTTRQRGIVFWIIIGSLVVNVIFYTIVTFLYTFACTPRERIWNLFTPGTCIDTNTLHLAGGSLNVISDIEALLVPAWAIWQLKMQLKKKIAVFAVFGIGIIAVTVGILGLVWRIKVIEGSDYTWLMMQTGLIGMAETAAVIIAGCCPCIPRLVRHVKGQASTRGGYSDGKRSSIMDKPPTNSNPFQKYLARDSAISQLASRTSEEHLQLHEYPKVDVDGNSGGSCISVERSTERSTSDEGRRIERTTHIVQITSNSPTP</sequence>
<evidence type="ECO:0000256" key="4">
    <source>
        <dbReference type="ARBA" id="ARBA00023136"/>
    </source>
</evidence>
<evidence type="ECO:0000259" key="8">
    <source>
        <dbReference type="Pfam" id="PF20684"/>
    </source>
</evidence>
<dbReference type="PANTHER" id="PTHR33048">
    <property type="entry name" value="PTH11-LIKE INTEGRAL MEMBRANE PROTEIN (AFU_ORTHOLOGUE AFUA_5G11245)"/>
    <property type="match status" value="1"/>
</dbReference>
<reference evidence="9" key="1">
    <citation type="journal article" date="2020" name="Stud. Mycol.">
        <title>101 Dothideomycetes genomes: a test case for predicting lifestyles and emergence of pathogens.</title>
        <authorList>
            <person name="Haridas S."/>
            <person name="Albert R."/>
            <person name="Binder M."/>
            <person name="Bloem J."/>
            <person name="Labutti K."/>
            <person name="Salamov A."/>
            <person name="Andreopoulos B."/>
            <person name="Baker S."/>
            <person name="Barry K."/>
            <person name="Bills G."/>
            <person name="Bluhm B."/>
            <person name="Cannon C."/>
            <person name="Castanera R."/>
            <person name="Culley D."/>
            <person name="Daum C."/>
            <person name="Ezra D."/>
            <person name="Gonzalez J."/>
            <person name="Henrissat B."/>
            <person name="Kuo A."/>
            <person name="Liang C."/>
            <person name="Lipzen A."/>
            <person name="Lutzoni F."/>
            <person name="Magnuson J."/>
            <person name="Mondo S."/>
            <person name="Nolan M."/>
            <person name="Ohm R."/>
            <person name="Pangilinan J."/>
            <person name="Park H.-J."/>
            <person name="Ramirez L."/>
            <person name="Alfaro M."/>
            <person name="Sun H."/>
            <person name="Tritt A."/>
            <person name="Yoshinaga Y."/>
            <person name="Zwiers L.-H."/>
            <person name="Turgeon B."/>
            <person name="Goodwin S."/>
            <person name="Spatafora J."/>
            <person name="Crous P."/>
            <person name="Grigoriev I."/>
        </authorList>
    </citation>
    <scope>NUCLEOTIDE SEQUENCE</scope>
    <source>
        <strain evidence="9">CBS 119687</strain>
    </source>
</reference>
<evidence type="ECO:0000256" key="1">
    <source>
        <dbReference type="ARBA" id="ARBA00004141"/>
    </source>
</evidence>
<gene>
    <name evidence="9" type="ORF">P153DRAFT_363015</name>
</gene>
<evidence type="ECO:0000256" key="6">
    <source>
        <dbReference type="SAM" id="MobiDB-lite"/>
    </source>
</evidence>
<feature type="transmembrane region" description="Helical" evidence="7">
    <location>
        <begin position="30"/>
        <end position="50"/>
    </location>
</feature>
<comment type="subcellular location">
    <subcellularLocation>
        <location evidence="1">Membrane</location>
        <topology evidence="1">Multi-pass membrane protein</topology>
    </subcellularLocation>
</comment>
<keyword evidence="2 7" id="KW-0812">Transmembrane</keyword>
<dbReference type="EMBL" id="ML977498">
    <property type="protein sequence ID" value="KAF2133989.1"/>
    <property type="molecule type" value="Genomic_DNA"/>
</dbReference>
<evidence type="ECO:0000256" key="7">
    <source>
        <dbReference type="SAM" id="Phobius"/>
    </source>
</evidence>
<feature type="transmembrane region" description="Helical" evidence="7">
    <location>
        <begin position="190"/>
        <end position="214"/>
    </location>
</feature>
<dbReference type="OrthoDB" id="5342292at2759"/>
<evidence type="ECO:0000313" key="9">
    <source>
        <dbReference type="EMBL" id="KAF2133989.1"/>
    </source>
</evidence>
<proteinExistence type="inferred from homology"/>
<dbReference type="GeneID" id="54407706"/>
<feature type="region of interest" description="Disordered" evidence="6">
    <location>
        <begin position="296"/>
        <end position="318"/>
    </location>
</feature>
<accession>A0A6A6APY9</accession>
<evidence type="ECO:0000256" key="5">
    <source>
        <dbReference type="ARBA" id="ARBA00038359"/>
    </source>
</evidence>
<feature type="transmembrane region" description="Helical" evidence="7">
    <location>
        <begin position="145"/>
        <end position="170"/>
    </location>
</feature>
<comment type="similarity">
    <text evidence="5">Belongs to the SAT4 family.</text>
</comment>
<dbReference type="PANTHER" id="PTHR33048:SF129">
    <property type="entry name" value="INTEGRAL MEMBRANE PROTEIN-RELATED"/>
    <property type="match status" value="1"/>
</dbReference>
<feature type="transmembrane region" description="Helical" evidence="7">
    <location>
        <begin position="268"/>
        <end position="289"/>
    </location>
</feature>
<feature type="transmembrane region" description="Helical" evidence="7">
    <location>
        <begin position="226"/>
        <end position="248"/>
    </location>
</feature>
<feature type="compositionally biased region" description="Basic and acidic residues" evidence="6">
    <location>
        <begin position="366"/>
        <end position="382"/>
    </location>
</feature>
<evidence type="ECO:0000256" key="2">
    <source>
        <dbReference type="ARBA" id="ARBA00022692"/>
    </source>
</evidence>
<dbReference type="GO" id="GO:0016020">
    <property type="term" value="C:membrane"/>
    <property type="evidence" value="ECO:0007669"/>
    <property type="project" value="UniProtKB-SubCell"/>
</dbReference>
<feature type="transmembrane region" description="Helical" evidence="7">
    <location>
        <begin position="109"/>
        <end position="133"/>
    </location>
</feature>
<feature type="region of interest" description="Disordered" evidence="6">
    <location>
        <begin position="346"/>
        <end position="382"/>
    </location>
</feature>
<dbReference type="AlphaFoldDB" id="A0A6A6APY9"/>
<organism evidence="9 10">
    <name type="scientific">Dothidotthia symphoricarpi CBS 119687</name>
    <dbReference type="NCBI Taxonomy" id="1392245"/>
    <lineage>
        <taxon>Eukaryota</taxon>
        <taxon>Fungi</taxon>
        <taxon>Dikarya</taxon>
        <taxon>Ascomycota</taxon>
        <taxon>Pezizomycotina</taxon>
        <taxon>Dothideomycetes</taxon>
        <taxon>Pleosporomycetidae</taxon>
        <taxon>Pleosporales</taxon>
        <taxon>Dothidotthiaceae</taxon>
        <taxon>Dothidotthia</taxon>
    </lineage>
</organism>
<dbReference type="InterPro" id="IPR052337">
    <property type="entry name" value="SAT4-like"/>
</dbReference>
<dbReference type="RefSeq" id="XP_033528376.1">
    <property type="nucleotide sequence ID" value="XM_033667274.1"/>
</dbReference>
<protein>
    <recommendedName>
        <fullName evidence="8">Rhodopsin domain-containing protein</fullName>
    </recommendedName>
</protein>
<keyword evidence="3 7" id="KW-1133">Transmembrane helix</keyword>
<evidence type="ECO:0000256" key="3">
    <source>
        <dbReference type="ARBA" id="ARBA00022989"/>
    </source>
</evidence>
<feature type="domain" description="Rhodopsin" evidence="8">
    <location>
        <begin position="51"/>
        <end position="290"/>
    </location>
</feature>
<keyword evidence="10" id="KW-1185">Reference proteome</keyword>
<name>A0A6A6APY9_9PLEO</name>